<keyword evidence="2" id="KW-1185">Reference proteome</keyword>
<dbReference type="Proteomes" id="UP000094819">
    <property type="component" value="Unassembled WGS sequence"/>
</dbReference>
<dbReference type="RefSeq" id="XP_019028021.1">
    <property type="nucleotide sequence ID" value="XM_019180022.1"/>
</dbReference>
<organism evidence="1 2">
    <name type="scientific">Cryptococcus wingfieldii CBS 7118</name>
    <dbReference type="NCBI Taxonomy" id="1295528"/>
    <lineage>
        <taxon>Eukaryota</taxon>
        <taxon>Fungi</taxon>
        <taxon>Dikarya</taxon>
        <taxon>Basidiomycota</taxon>
        <taxon>Agaricomycotina</taxon>
        <taxon>Tremellomycetes</taxon>
        <taxon>Tremellales</taxon>
        <taxon>Cryptococcaceae</taxon>
        <taxon>Cryptococcus</taxon>
    </lineage>
</organism>
<name>A0A1E3HLV8_9TREE</name>
<evidence type="ECO:0000313" key="1">
    <source>
        <dbReference type="EMBL" id="ODN77314.1"/>
    </source>
</evidence>
<dbReference type="EMBL" id="AWGH01000050">
    <property type="protein sequence ID" value="ODN77314.1"/>
    <property type="molecule type" value="Genomic_DNA"/>
</dbReference>
<dbReference type="GeneID" id="30197260"/>
<dbReference type="AlphaFoldDB" id="A0A1E3HLV8"/>
<evidence type="ECO:0000313" key="2">
    <source>
        <dbReference type="Proteomes" id="UP000094819"/>
    </source>
</evidence>
<comment type="caution">
    <text evidence="1">The sequence shown here is derived from an EMBL/GenBank/DDBJ whole genome shotgun (WGS) entry which is preliminary data.</text>
</comment>
<protein>
    <submittedName>
        <fullName evidence="1">Uncharacterized protein</fullName>
    </submittedName>
</protein>
<sequence length="420" mass="47475">MSYRRDNETRSELLVTNILLDGSFPALSSTCAEGQGSNKDEPLLLRHVDPPLIETRFSIRSFRENARGRKVPVPVPTETEEAMMKYLDTVEASIKSLDKYAEPSKIQWGDSAAAFREETHRVYTRQQNLLRNTMDAVYIEENKRPFTYRVHSTVDEFVDDGGELLGRNDQSMDWTEYEERLERAVTSAQGVDAICAASSPDVLDMVFTTEVIQPTTLLAKTGEGETMEWRVLDPKATVACLLIKDDFPETFGNAPEAYESYCQSIFEAMENVYLRPGTNLELGPATTAEDFVQDTRRYEQSLVRQAAFASADLMSATGRSQQTDVVLPREKGKTNDDDAAQDSQAVNGRRVKVAWVDSSMFDVLTGQPSKEPHYYFNRISKYESSIEEGLDRMRKALGDKGEEENDVMVLPERTVWGTWK</sequence>
<gene>
    <name evidence="1" type="ORF">L198_08049</name>
</gene>
<accession>A0A1E3HLV8</accession>
<proteinExistence type="predicted"/>
<reference evidence="1 2" key="1">
    <citation type="submission" date="2016-06" db="EMBL/GenBank/DDBJ databases">
        <title>Evolution of pathogenesis and genome organization in the Tremellales.</title>
        <authorList>
            <person name="Cuomo C."/>
            <person name="Litvintseva A."/>
            <person name="Heitman J."/>
            <person name="Chen Y."/>
            <person name="Sun S."/>
            <person name="Springer D."/>
            <person name="Dromer F."/>
            <person name="Young S."/>
            <person name="Zeng Q."/>
            <person name="Chapman S."/>
            <person name="Gujja S."/>
            <person name="Saif S."/>
            <person name="Birren B."/>
        </authorList>
    </citation>
    <scope>NUCLEOTIDE SEQUENCE [LARGE SCALE GENOMIC DNA]</scope>
    <source>
        <strain evidence="1 2">CBS 7118</strain>
    </source>
</reference>